<evidence type="ECO:0000256" key="4">
    <source>
        <dbReference type="ARBA" id="ARBA00022519"/>
    </source>
</evidence>
<gene>
    <name evidence="10" type="ORF">AIOL_004355</name>
</gene>
<dbReference type="AlphaFoldDB" id="A0A0J9H0V2"/>
<sequence>MSWFSRPATDTQITHGRRLWLYALAAVIMILLVIPTLIVVPMSFSDSQYLEFPPSNWSLRWYEEYLGSRKWMRATMTSVQVGVLTMLVATPLGTMAAYALFVSRHRLTRAIFLLLITPMIVPVILIAIGTFYAYGRMGMNNTIAGLVLAHAALALPLVIIVVTAGLRSYDLNQEQVARSLGATRSKAFFLITLPQIRFSVITAALLSFLTSFDEVIVAIFVSGGANATLTKHMFAALRDYIDPTIAAISTIMVILSSVLLLLTQFLGAKGTRD</sequence>
<evidence type="ECO:0000256" key="7">
    <source>
        <dbReference type="ARBA" id="ARBA00023136"/>
    </source>
</evidence>
<dbReference type="RefSeq" id="WP_049644861.1">
    <property type="nucleotide sequence ID" value="NZ_LFTY01000002.1"/>
</dbReference>
<comment type="subcellular location">
    <subcellularLocation>
        <location evidence="1">Cell inner membrane</location>
        <topology evidence="1">Multi-pass membrane protein</topology>
    </subcellularLocation>
    <subcellularLocation>
        <location evidence="8">Cell membrane</location>
        <topology evidence="8">Multi-pass membrane protein</topology>
    </subcellularLocation>
</comment>
<evidence type="ECO:0000256" key="1">
    <source>
        <dbReference type="ARBA" id="ARBA00004429"/>
    </source>
</evidence>
<feature type="transmembrane region" description="Helical" evidence="8">
    <location>
        <begin position="187"/>
        <end position="209"/>
    </location>
</feature>
<feature type="transmembrane region" description="Helical" evidence="8">
    <location>
        <begin position="20"/>
        <end position="44"/>
    </location>
</feature>
<dbReference type="GO" id="GO:0055085">
    <property type="term" value="P:transmembrane transport"/>
    <property type="evidence" value="ECO:0007669"/>
    <property type="project" value="InterPro"/>
</dbReference>
<keyword evidence="6 8" id="KW-1133">Transmembrane helix</keyword>
<dbReference type="EMBL" id="LFTY01000002">
    <property type="protein sequence ID" value="KMW59373.1"/>
    <property type="molecule type" value="Genomic_DNA"/>
</dbReference>
<evidence type="ECO:0000313" key="11">
    <source>
        <dbReference type="Proteomes" id="UP000037178"/>
    </source>
</evidence>
<dbReference type="Pfam" id="PF00528">
    <property type="entry name" value="BPD_transp_1"/>
    <property type="match status" value="1"/>
</dbReference>
<dbReference type="InterPro" id="IPR035906">
    <property type="entry name" value="MetI-like_sf"/>
</dbReference>
<evidence type="ECO:0000256" key="3">
    <source>
        <dbReference type="ARBA" id="ARBA00022475"/>
    </source>
</evidence>
<feature type="transmembrane region" description="Helical" evidence="8">
    <location>
        <begin position="246"/>
        <end position="267"/>
    </location>
</feature>
<feature type="transmembrane region" description="Helical" evidence="8">
    <location>
        <begin position="79"/>
        <end position="100"/>
    </location>
</feature>
<evidence type="ECO:0000256" key="6">
    <source>
        <dbReference type="ARBA" id="ARBA00022989"/>
    </source>
</evidence>
<dbReference type="GO" id="GO:0005886">
    <property type="term" value="C:plasma membrane"/>
    <property type="evidence" value="ECO:0007669"/>
    <property type="project" value="UniProtKB-SubCell"/>
</dbReference>
<feature type="domain" description="ABC transmembrane type-1" evidence="9">
    <location>
        <begin position="75"/>
        <end position="263"/>
    </location>
</feature>
<dbReference type="PROSITE" id="PS50928">
    <property type="entry name" value="ABC_TM1"/>
    <property type="match status" value="1"/>
</dbReference>
<dbReference type="PATRIC" id="fig|1675527.3.peg.4557"/>
<keyword evidence="11" id="KW-1185">Reference proteome</keyword>
<dbReference type="Proteomes" id="UP000037178">
    <property type="component" value="Unassembled WGS sequence"/>
</dbReference>
<comment type="caution">
    <text evidence="10">The sequence shown here is derived from an EMBL/GenBank/DDBJ whole genome shotgun (WGS) entry which is preliminary data.</text>
</comment>
<evidence type="ECO:0000313" key="10">
    <source>
        <dbReference type="EMBL" id="KMW59373.1"/>
    </source>
</evidence>
<feature type="transmembrane region" description="Helical" evidence="8">
    <location>
        <begin position="146"/>
        <end position="166"/>
    </location>
</feature>
<dbReference type="SUPFAM" id="SSF161098">
    <property type="entry name" value="MetI-like"/>
    <property type="match status" value="1"/>
</dbReference>
<evidence type="ECO:0000256" key="2">
    <source>
        <dbReference type="ARBA" id="ARBA00022448"/>
    </source>
</evidence>
<protein>
    <submittedName>
        <fullName evidence="10">ABC transporter permease protein</fullName>
    </submittedName>
</protein>
<keyword evidence="3" id="KW-1003">Cell membrane</keyword>
<evidence type="ECO:0000259" key="9">
    <source>
        <dbReference type="PROSITE" id="PS50928"/>
    </source>
</evidence>
<dbReference type="Gene3D" id="1.10.3720.10">
    <property type="entry name" value="MetI-like"/>
    <property type="match status" value="1"/>
</dbReference>
<keyword evidence="2 8" id="KW-0813">Transport</keyword>
<keyword evidence="5 8" id="KW-0812">Transmembrane</keyword>
<accession>A0A0J9H0V2</accession>
<proteinExistence type="inferred from homology"/>
<dbReference type="STRING" id="1675527.AIOL_004355"/>
<name>A0A0J9H0V2_9RHOB</name>
<dbReference type="InterPro" id="IPR000515">
    <property type="entry name" value="MetI-like"/>
</dbReference>
<feature type="transmembrane region" description="Helical" evidence="8">
    <location>
        <begin position="112"/>
        <end position="134"/>
    </location>
</feature>
<dbReference type="CDD" id="cd06261">
    <property type="entry name" value="TM_PBP2"/>
    <property type="match status" value="1"/>
</dbReference>
<dbReference type="PANTHER" id="PTHR43357:SF4">
    <property type="entry name" value="INNER MEMBRANE ABC TRANSPORTER PERMEASE PROTEIN YDCV"/>
    <property type="match status" value="1"/>
</dbReference>
<keyword evidence="4" id="KW-0997">Cell inner membrane</keyword>
<evidence type="ECO:0000256" key="8">
    <source>
        <dbReference type="RuleBase" id="RU363032"/>
    </source>
</evidence>
<keyword evidence="7 8" id="KW-0472">Membrane</keyword>
<dbReference type="PANTHER" id="PTHR43357">
    <property type="entry name" value="INNER MEMBRANE ABC TRANSPORTER PERMEASE PROTEIN YDCV"/>
    <property type="match status" value="1"/>
</dbReference>
<comment type="similarity">
    <text evidence="8">Belongs to the binding-protein-dependent transport system permease family.</text>
</comment>
<reference evidence="10 11" key="1">
    <citation type="submission" date="2015-06" db="EMBL/GenBank/DDBJ databases">
        <title>Draft genome sequence of an Alphaproteobacteria species associated to the Mediterranean sponge Oscarella lobularis.</title>
        <authorList>
            <person name="Jourda C."/>
            <person name="Santini S."/>
            <person name="Claverie J.-M."/>
        </authorList>
    </citation>
    <scope>NUCLEOTIDE SEQUENCE [LARGE SCALE GENOMIC DNA]</scope>
    <source>
        <strain evidence="10">IGS</strain>
    </source>
</reference>
<organism evidence="10 11">
    <name type="scientific">Candidatus Rhodobacter oscarellae</name>
    <dbReference type="NCBI Taxonomy" id="1675527"/>
    <lineage>
        <taxon>Bacteria</taxon>
        <taxon>Pseudomonadati</taxon>
        <taxon>Pseudomonadota</taxon>
        <taxon>Alphaproteobacteria</taxon>
        <taxon>Rhodobacterales</taxon>
        <taxon>Rhodobacter group</taxon>
        <taxon>Rhodobacter</taxon>
    </lineage>
</organism>
<evidence type="ECO:0000256" key="5">
    <source>
        <dbReference type="ARBA" id="ARBA00022692"/>
    </source>
</evidence>